<evidence type="ECO:0000256" key="1">
    <source>
        <dbReference type="ARBA" id="ARBA00023002"/>
    </source>
</evidence>
<dbReference type="RefSeq" id="WP_341519191.1">
    <property type="nucleotide sequence ID" value="NZ_CP151108.1"/>
</dbReference>
<dbReference type="Pfam" id="PF00465">
    <property type="entry name" value="Fe-ADH"/>
    <property type="match status" value="1"/>
</dbReference>
<evidence type="ECO:0000313" key="4">
    <source>
        <dbReference type="EMBL" id="WZF32471.1"/>
    </source>
</evidence>
<protein>
    <submittedName>
        <fullName evidence="4">Iron-containing alcohol dehydrogenase</fullName>
        <ecNumber evidence="4">1.1.1.-</ecNumber>
    </submittedName>
</protein>
<dbReference type="Gene3D" id="1.20.1090.10">
    <property type="entry name" value="Dehydroquinate synthase-like - alpha domain"/>
    <property type="match status" value="1"/>
</dbReference>
<feature type="domain" description="Fe-containing alcohol dehydrogenase-like C-terminal" evidence="3">
    <location>
        <begin position="188"/>
        <end position="386"/>
    </location>
</feature>
<dbReference type="Gene3D" id="3.40.50.1970">
    <property type="match status" value="1"/>
</dbReference>
<dbReference type="PANTHER" id="PTHR43633:SF1">
    <property type="entry name" value="ALCOHOL DEHYDROGENASE YQHD"/>
    <property type="match status" value="1"/>
</dbReference>
<dbReference type="EC" id="1.1.1.-" evidence="4"/>
<dbReference type="InterPro" id="IPR056798">
    <property type="entry name" value="ADH_Fe_C"/>
</dbReference>
<dbReference type="PROSITE" id="PS00913">
    <property type="entry name" value="ADH_IRON_1"/>
    <property type="match status" value="1"/>
</dbReference>
<sequence length="387" mass="42762">MQNFVFRNPTKLIFGKGQLEQLKTEIPQFGKKVLLVYGGGSIKRNGIYDNVISILKDINAEVFELTGVEPNPRVSTVKKGIQICKDNGVEFILAVGGGSVIDCTKAIAAGSKYDGDVWDIVTKKVFASEALPFGTILTLAATGSEMNAGSVITNWETNEKYGWGSPVTFPQFSILDPVHTVSVPRNQTIYGMVDIMSHVLEQYFHHGTNTELQDRYCESVLKTVIETAPKLLSDLESYEHRETILYCGTMALNGILAMGVKGDWATHNIEHAVSAVHDIPHGGGLAILFPNWMKHVVDENISRFKQFAIRVFDVETDGKTDREIALEGIEALRQFWTSIEAPVTLADYAIGENEIDVMADKAMAYGEFGNFKKLNKDDVLSIYKASL</sequence>
<dbReference type="InterPro" id="IPR001670">
    <property type="entry name" value="ADH_Fe/GldA"/>
</dbReference>
<evidence type="ECO:0000259" key="2">
    <source>
        <dbReference type="Pfam" id="PF00465"/>
    </source>
</evidence>
<feature type="domain" description="Alcohol dehydrogenase iron-type/glycerol dehydrogenase GldA" evidence="2">
    <location>
        <begin position="9"/>
        <end position="177"/>
    </location>
</feature>
<evidence type="ECO:0000313" key="5">
    <source>
        <dbReference type="Proteomes" id="UP001485505"/>
    </source>
</evidence>
<organism evidence="4 5">
    <name type="scientific">Bacillus paramobilis</name>
    <dbReference type="NCBI Taxonomy" id="2817477"/>
    <lineage>
        <taxon>Bacteria</taxon>
        <taxon>Bacillati</taxon>
        <taxon>Bacillota</taxon>
        <taxon>Bacilli</taxon>
        <taxon>Bacillales</taxon>
        <taxon>Bacillaceae</taxon>
        <taxon>Bacillus</taxon>
        <taxon>Bacillus cereus group</taxon>
    </lineage>
</organism>
<accession>A0ABZ2VTB4</accession>
<dbReference type="Pfam" id="PF25137">
    <property type="entry name" value="ADH_Fe_C"/>
    <property type="match status" value="1"/>
</dbReference>
<dbReference type="PROSITE" id="PS00060">
    <property type="entry name" value="ADH_IRON_2"/>
    <property type="match status" value="1"/>
</dbReference>
<dbReference type="InterPro" id="IPR044731">
    <property type="entry name" value="BDH-like"/>
</dbReference>
<name>A0ABZ2VTB4_9BACI</name>
<dbReference type="InterPro" id="IPR018211">
    <property type="entry name" value="ADH_Fe_CS"/>
</dbReference>
<dbReference type="Proteomes" id="UP001485505">
    <property type="component" value="Chromosome"/>
</dbReference>
<evidence type="ECO:0000259" key="3">
    <source>
        <dbReference type="Pfam" id="PF25137"/>
    </source>
</evidence>
<dbReference type="EMBL" id="CP151108">
    <property type="protein sequence ID" value="WZF32471.1"/>
    <property type="molecule type" value="Genomic_DNA"/>
</dbReference>
<dbReference type="CDD" id="cd08187">
    <property type="entry name" value="BDH"/>
    <property type="match status" value="1"/>
</dbReference>
<reference evidence="4 5" key="1">
    <citation type="submission" date="2024-04" db="EMBL/GenBank/DDBJ databases">
        <title>Complete genome sequence of Bacillus mobilis strains derived from soil.</title>
        <authorList>
            <person name="Jung H."/>
            <person name="Choi S."/>
            <person name="Kim Y."/>
            <person name="Han J.A."/>
            <person name="Kim E.Y."/>
            <person name="Lee H.-S."/>
        </authorList>
    </citation>
    <scope>NUCLEOTIDE SEQUENCE [LARGE SCALE GENOMIC DNA]</scope>
    <source>
        <strain evidence="4 5">IMGN7</strain>
    </source>
</reference>
<keyword evidence="1 4" id="KW-0560">Oxidoreductase</keyword>
<gene>
    <name evidence="4" type="ORF">AABL52_08940</name>
</gene>
<dbReference type="PANTHER" id="PTHR43633">
    <property type="entry name" value="ALCOHOL DEHYDROGENASE YQHD"/>
    <property type="match status" value="1"/>
</dbReference>
<proteinExistence type="predicted"/>
<dbReference type="GO" id="GO:0016491">
    <property type="term" value="F:oxidoreductase activity"/>
    <property type="evidence" value="ECO:0007669"/>
    <property type="project" value="UniProtKB-KW"/>
</dbReference>
<keyword evidence="5" id="KW-1185">Reference proteome</keyword>
<dbReference type="SUPFAM" id="SSF56796">
    <property type="entry name" value="Dehydroquinate synthase-like"/>
    <property type="match status" value="1"/>
</dbReference>